<dbReference type="SUPFAM" id="SSF53098">
    <property type="entry name" value="Ribonuclease H-like"/>
    <property type="match status" value="1"/>
</dbReference>
<evidence type="ECO:0000313" key="2">
    <source>
        <dbReference type="Proteomes" id="UP000198211"/>
    </source>
</evidence>
<dbReference type="InterPro" id="IPR036397">
    <property type="entry name" value="RNaseH_sf"/>
</dbReference>
<dbReference type="AlphaFoldDB" id="A0A225VJJ1"/>
<protein>
    <submittedName>
        <fullName evidence="1">Uncharacterized protein</fullName>
    </submittedName>
</protein>
<dbReference type="EMBL" id="NBNE01004515">
    <property type="protein sequence ID" value="OWZ05284.1"/>
    <property type="molecule type" value="Genomic_DNA"/>
</dbReference>
<accession>A0A225VJJ1</accession>
<comment type="caution">
    <text evidence="1">The sequence shown here is derived from an EMBL/GenBank/DDBJ whole genome shotgun (WGS) entry which is preliminary data.</text>
</comment>
<evidence type="ECO:0000313" key="1">
    <source>
        <dbReference type="EMBL" id="OWZ05284.1"/>
    </source>
</evidence>
<sequence length="183" mass="20438">MKASIKCITTKNELKAQQDAQGGKLLKGNVLGVHFQFASAKDAYTDTDSVELIAVADTLPTPNVVVLRSRSGQIRKAKALKMILEDPSVIKVLYNVRRIARWLYRYGIKKNKQVVVSPVNCVDLQLLQTPDWTKPNASLLEIVSQFCSPQSSDLARQVETFDWDVQNAISRHILFTVDLVSVP</sequence>
<gene>
    <name evidence="1" type="ORF">PHMEG_00022655</name>
</gene>
<dbReference type="InterPro" id="IPR012337">
    <property type="entry name" value="RNaseH-like_sf"/>
</dbReference>
<dbReference type="STRING" id="4795.A0A225VJJ1"/>
<reference evidence="2" key="1">
    <citation type="submission" date="2017-03" db="EMBL/GenBank/DDBJ databases">
        <title>Phytopthora megakarya and P. palmivora, two closely related causual agents of cacao black pod achieved similar genome size and gene model numbers by different mechanisms.</title>
        <authorList>
            <person name="Ali S."/>
            <person name="Shao J."/>
            <person name="Larry D.J."/>
            <person name="Kronmiller B."/>
            <person name="Shen D."/>
            <person name="Strem M.D."/>
            <person name="Melnick R.L."/>
            <person name="Guiltinan M.J."/>
            <person name="Tyler B.M."/>
            <person name="Meinhardt L.W."/>
            <person name="Bailey B.A."/>
        </authorList>
    </citation>
    <scope>NUCLEOTIDE SEQUENCE [LARGE SCALE GENOMIC DNA]</scope>
    <source>
        <strain evidence="2">zdho120</strain>
    </source>
</reference>
<dbReference type="Gene3D" id="3.30.420.10">
    <property type="entry name" value="Ribonuclease H-like superfamily/Ribonuclease H"/>
    <property type="match status" value="1"/>
</dbReference>
<dbReference type="GO" id="GO:0003676">
    <property type="term" value="F:nucleic acid binding"/>
    <property type="evidence" value="ECO:0007669"/>
    <property type="project" value="InterPro"/>
</dbReference>
<keyword evidence="2" id="KW-1185">Reference proteome</keyword>
<proteinExistence type="predicted"/>
<dbReference type="Proteomes" id="UP000198211">
    <property type="component" value="Unassembled WGS sequence"/>
</dbReference>
<name>A0A225VJJ1_9STRA</name>
<organism evidence="1 2">
    <name type="scientific">Phytophthora megakarya</name>
    <dbReference type="NCBI Taxonomy" id="4795"/>
    <lineage>
        <taxon>Eukaryota</taxon>
        <taxon>Sar</taxon>
        <taxon>Stramenopiles</taxon>
        <taxon>Oomycota</taxon>
        <taxon>Peronosporomycetes</taxon>
        <taxon>Peronosporales</taxon>
        <taxon>Peronosporaceae</taxon>
        <taxon>Phytophthora</taxon>
    </lineage>
</organism>